<feature type="transmembrane region" description="Helical" evidence="1">
    <location>
        <begin position="330"/>
        <end position="350"/>
    </location>
</feature>
<dbReference type="OrthoDB" id="5241899at2"/>
<keyword evidence="3" id="KW-1185">Reference proteome</keyword>
<keyword evidence="1" id="KW-0472">Membrane</keyword>
<reference evidence="2 3" key="1">
    <citation type="submission" date="2015-07" db="EMBL/GenBank/DDBJ databases">
        <title>Whole genome sequence of Herpetosiphon geysericola DSM 7119.</title>
        <authorList>
            <person name="Hemp J."/>
            <person name="Ward L.M."/>
            <person name="Pace L.A."/>
            <person name="Fischer W.W."/>
        </authorList>
    </citation>
    <scope>NUCLEOTIDE SEQUENCE [LARGE SCALE GENOMIC DNA]</scope>
    <source>
        <strain evidence="2 3">DSM 7119</strain>
    </source>
</reference>
<feature type="transmembrane region" description="Helical" evidence="1">
    <location>
        <begin position="28"/>
        <end position="45"/>
    </location>
</feature>
<name>A0A0P6YH46_9CHLR</name>
<evidence type="ECO:0000313" key="2">
    <source>
        <dbReference type="EMBL" id="KPL88801.1"/>
    </source>
</evidence>
<dbReference type="Proteomes" id="UP000050277">
    <property type="component" value="Unassembled WGS sequence"/>
</dbReference>
<dbReference type="AlphaFoldDB" id="A0A0P6YH46"/>
<feature type="transmembrane region" description="Helical" evidence="1">
    <location>
        <begin position="171"/>
        <end position="193"/>
    </location>
</feature>
<feature type="transmembrane region" description="Helical" evidence="1">
    <location>
        <begin position="65"/>
        <end position="86"/>
    </location>
</feature>
<feature type="transmembrane region" description="Helical" evidence="1">
    <location>
        <begin position="297"/>
        <end position="318"/>
    </location>
</feature>
<evidence type="ECO:0000313" key="3">
    <source>
        <dbReference type="Proteomes" id="UP000050277"/>
    </source>
</evidence>
<feature type="transmembrane region" description="Helical" evidence="1">
    <location>
        <begin position="213"/>
        <end position="234"/>
    </location>
</feature>
<keyword evidence="1" id="KW-0812">Transmembrane</keyword>
<accession>A0A0P6YH46</accession>
<evidence type="ECO:0000256" key="1">
    <source>
        <dbReference type="SAM" id="Phobius"/>
    </source>
</evidence>
<dbReference type="RefSeq" id="WP_054534099.1">
    <property type="nucleotide sequence ID" value="NZ_LGKP01000015.1"/>
</dbReference>
<comment type="caution">
    <text evidence="2">The sequence shown here is derived from an EMBL/GenBank/DDBJ whole genome shotgun (WGS) entry which is preliminary data.</text>
</comment>
<dbReference type="EMBL" id="LGKP01000015">
    <property type="protein sequence ID" value="KPL88801.1"/>
    <property type="molecule type" value="Genomic_DNA"/>
</dbReference>
<feature type="transmembrane region" description="Helical" evidence="1">
    <location>
        <begin position="241"/>
        <end position="261"/>
    </location>
</feature>
<feature type="transmembrane region" description="Helical" evidence="1">
    <location>
        <begin position="98"/>
        <end position="119"/>
    </location>
</feature>
<feature type="transmembrane region" description="Helical" evidence="1">
    <location>
        <begin position="131"/>
        <end position="150"/>
    </location>
</feature>
<keyword evidence="1" id="KW-1133">Transmembrane helix</keyword>
<dbReference type="PATRIC" id="fig|70996.4.peg.4343"/>
<feature type="transmembrane region" description="Helical" evidence="1">
    <location>
        <begin position="267"/>
        <end position="285"/>
    </location>
</feature>
<sequence>MATVGPTKTTAARLNPAPVGYPAFSKRLDALCIFFSIWLIIGLFIDGLAHAEQRIDTFFSPWHAVLYSGFLGITCVIGTVQLRNMYRHYPLTKALPRGYFPALLGILLFSFAAPLDLLWHEWFGFELRLDALFSPPHLMIISGAMLFGTAPLRTAWIQTQAGARLQGWRDLGSMVMSLFFLMAAVSFFTQYASPIVNAPFLSEPYIEATMSNIDLRGISTGIITTLVLIGVLLLSLRFWPLPFGAMTLLIGGSTGLIWFVHNKSSQAYWPVVIWAASVGLLADLAMHGFKINQQRPLRVRLLCSLLPAGFFLGYYLIIMASSGLNWITHMWTGMVFEVAILGFCLSLIAIPPYARNSEASTDQER</sequence>
<gene>
    <name evidence="2" type="ORF">SE18_08945</name>
</gene>
<protein>
    <submittedName>
        <fullName evidence="2">Uncharacterized protein</fullName>
    </submittedName>
</protein>
<proteinExistence type="predicted"/>
<organism evidence="2 3">
    <name type="scientific">Herpetosiphon geysericola</name>
    <dbReference type="NCBI Taxonomy" id="70996"/>
    <lineage>
        <taxon>Bacteria</taxon>
        <taxon>Bacillati</taxon>
        <taxon>Chloroflexota</taxon>
        <taxon>Chloroflexia</taxon>
        <taxon>Herpetosiphonales</taxon>
        <taxon>Herpetosiphonaceae</taxon>
        <taxon>Herpetosiphon</taxon>
    </lineage>
</organism>